<dbReference type="EMBL" id="KZ989328">
    <property type="protein sequence ID" value="RKP26818.1"/>
    <property type="molecule type" value="Genomic_DNA"/>
</dbReference>
<dbReference type="AlphaFoldDB" id="A0A4P9Z357"/>
<feature type="non-terminal residue" evidence="3">
    <location>
        <position position="1"/>
    </location>
</feature>
<dbReference type="PRINTS" id="PR00722">
    <property type="entry name" value="CHYMOTRYPSIN"/>
</dbReference>
<name>A0A4P9Z357_9FUNG</name>
<dbReference type="SUPFAM" id="SSF50494">
    <property type="entry name" value="Trypsin-like serine proteases"/>
    <property type="match status" value="1"/>
</dbReference>
<dbReference type="CDD" id="cd00190">
    <property type="entry name" value="Tryp_SPc"/>
    <property type="match status" value="1"/>
</dbReference>
<dbReference type="Proteomes" id="UP000278143">
    <property type="component" value="Unassembled WGS sequence"/>
</dbReference>
<gene>
    <name evidence="3" type="ORF">SYNPS1DRAFT_3672</name>
</gene>
<evidence type="ECO:0000313" key="4">
    <source>
        <dbReference type="Proteomes" id="UP000278143"/>
    </source>
</evidence>
<dbReference type="SMART" id="SM00020">
    <property type="entry name" value="Tryp_SPc"/>
    <property type="match status" value="1"/>
</dbReference>
<dbReference type="GO" id="GO:0004252">
    <property type="term" value="F:serine-type endopeptidase activity"/>
    <property type="evidence" value="ECO:0007669"/>
    <property type="project" value="InterPro"/>
</dbReference>
<feature type="domain" description="Peptidase S1" evidence="2">
    <location>
        <begin position="1"/>
        <end position="174"/>
    </location>
</feature>
<dbReference type="OrthoDB" id="6380398at2759"/>
<dbReference type="InterPro" id="IPR051487">
    <property type="entry name" value="Ser/Thr_Proteases_Immune/Dev"/>
</dbReference>
<dbReference type="InterPro" id="IPR009003">
    <property type="entry name" value="Peptidase_S1_PA"/>
</dbReference>
<keyword evidence="4" id="KW-1185">Reference proteome</keyword>
<dbReference type="GO" id="GO:0006508">
    <property type="term" value="P:proteolysis"/>
    <property type="evidence" value="ECO:0007669"/>
    <property type="project" value="InterPro"/>
</dbReference>
<protein>
    <submittedName>
        <fullName evidence="3">Trypsin-like cysteine/serine peptidase domain-containing protein</fullName>
    </submittedName>
</protein>
<evidence type="ECO:0000256" key="1">
    <source>
        <dbReference type="ARBA" id="ARBA00023157"/>
    </source>
</evidence>
<dbReference type="InterPro" id="IPR018114">
    <property type="entry name" value="TRYPSIN_HIS"/>
</dbReference>
<evidence type="ECO:0000313" key="3">
    <source>
        <dbReference type="EMBL" id="RKP26818.1"/>
    </source>
</evidence>
<dbReference type="PANTHER" id="PTHR24256">
    <property type="entry name" value="TRYPTASE-RELATED"/>
    <property type="match status" value="1"/>
</dbReference>
<sequence length="174" mass="19686">PFAVNILRDGINHCTGSIIARRWILTAAHCVRRKKRWRLSVSVAGSTHAITSMLPIKQVYIHPRNIPKQIYYDATLIELHGPLLFSSRVQPIRLARNDGHFRRSQMFTVVGWSNYNSKHAPSSPRQISVPLGDMRICQRLDPGYSPRHRPYLCMGYHQGQHPCKGDSGGPLVVG</sequence>
<dbReference type="Gene3D" id="2.40.10.10">
    <property type="entry name" value="Trypsin-like serine proteases"/>
    <property type="match status" value="1"/>
</dbReference>
<dbReference type="PROSITE" id="PS00134">
    <property type="entry name" value="TRYPSIN_HIS"/>
    <property type="match status" value="1"/>
</dbReference>
<dbReference type="InterPro" id="IPR001254">
    <property type="entry name" value="Trypsin_dom"/>
</dbReference>
<keyword evidence="1" id="KW-1015">Disulfide bond</keyword>
<dbReference type="FunFam" id="2.40.10.10:FF:000068">
    <property type="entry name" value="transmembrane protease serine 2"/>
    <property type="match status" value="1"/>
</dbReference>
<organism evidence="3 4">
    <name type="scientific">Syncephalis pseudoplumigaleata</name>
    <dbReference type="NCBI Taxonomy" id="1712513"/>
    <lineage>
        <taxon>Eukaryota</taxon>
        <taxon>Fungi</taxon>
        <taxon>Fungi incertae sedis</taxon>
        <taxon>Zoopagomycota</taxon>
        <taxon>Zoopagomycotina</taxon>
        <taxon>Zoopagomycetes</taxon>
        <taxon>Zoopagales</taxon>
        <taxon>Piptocephalidaceae</taxon>
        <taxon>Syncephalis</taxon>
    </lineage>
</organism>
<evidence type="ECO:0000259" key="2">
    <source>
        <dbReference type="PROSITE" id="PS50240"/>
    </source>
</evidence>
<dbReference type="InterPro" id="IPR001314">
    <property type="entry name" value="Peptidase_S1A"/>
</dbReference>
<accession>A0A4P9Z357</accession>
<reference evidence="4" key="1">
    <citation type="journal article" date="2018" name="Nat. Microbiol.">
        <title>Leveraging single-cell genomics to expand the fungal tree of life.</title>
        <authorList>
            <person name="Ahrendt S.R."/>
            <person name="Quandt C.A."/>
            <person name="Ciobanu D."/>
            <person name="Clum A."/>
            <person name="Salamov A."/>
            <person name="Andreopoulos B."/>
            <person name="Cheng J.F."/>
            <person name="Woyke T."/>
            <person name="Pelin A."/>
            <person name="Henrissat B."/>
            <person name="Reynolds N.K."/>
            <person name="Benny G.L."/>
            <person name="Smith M.E."/>
            <person name="James T.Y."/>
            <person name="Grigoriev I.V."/>
        </authorList>
    </citation>
    <scope>NUCLEOTIDE SEQUENCE [LARGE SCALE GENOMIC DNA]</scope>
    <source>
        <strain evidence="4">Benny S71-1</strain>
    </source>
</reference>
<dbReference type="InterPro" id="IPR043504">
    <property type="entry name" value="Peptidase_S1_PA_chymotrypsin"/>
</dbReference>
<dbReference type="Pfam" id="PF00089">
    <property type="entry name" value="Trypsin"/>
    <property type="match status" value="1"/>
</dbReference>
<dbReference type="PROSITE" id="PS50240">
    <property type="entry name" value="TRYPSIN_DOM"/>
    <property type="match status" value="1"/>
</dbReference>
<proteinExistence type="predicted"/>
<feature type="non-terminal residue" evidence="3">
    <location>
        <position position="174"/>
    </location>
</feature>